<keyword evidence="3" id="KW-0032">Aminotransferase</keyword>
<dbReference type="CDD" id="cd00610">
    <property type="entry name" value="OAT_like"/>
    <property type="match status" value="1"/>
</dbReference>
<evidence type="ECO:0000256" key="1">
    <source>
        <dbReference type="ARBA" id="ARBA00001933"/>
    </source>
</evidence>
<evidence type="ECO:0000256" key="4">
    <source>
        <dbReference type="ARBA" id="ARBA00022605"/>
    </source>
</evidence>
<dbReference type="PANTHER" id="PTHR11986:SF79">
    <property type="entry name" value="ACETYLORNITHINE AMINOTRANSFERASE, MITOCHONDRIAL"/>
    <property type="match status" value="1"/>
</dbReference>
<accession>A0A6J6FD23</accession>
<dbReference type="PIRSF" id="PIRSF000521">
    <property type="entry name" value="Transaminase_4ab_Lys_Orn"/>
    <property type="match status" value="1"/>
</dbReference>
<dbReference type="GO" id="GO:0042802">
    <property type="term" value="F:identical protein binding"/>
    <property type="evidence" value="ECO:0007669"/>
    <property type="project" value="TreeGrafter"/>
</dbReference>
<evidence type="ECO:0000313" key="7">
    <source>
        <dbReference type="EMBL" id="CAB4585609.1"/>
    </source>
</evidence>
<keyword evidence="5" id="KW-0808">Transferase</keyword>
<dbReference type="InterPro" id="IPR050103">
    <property type="entry name" value="Class-III_PLP-dep_AT"/>
</dbReference>
<name>A0A6J6FD23_9ZZZZ</name>
<dbReference type="InterPro" id="IPR004636">
    <property type="entry name" value="AcOrn/SuccOrn_fam"/>
</dbReference>
<dbReference type="InterPro" id="IPR005814">
    <property type="entry name" value="Aminotrans_3"/>
</dbReference>
<dbReference type="PANTHER" id="PTHR11986">
    <property type="entry name" value="AMINOTRANSFERASE CLASS III"/>
    <property type="match status" value="1"/>
</dbReference>
<dbReference type="NCBIfam" id="TIGR00707">
    <property type="entry name" value="argD"/>
    <property type="match status" value="1"/>
</dbReference>
<keyword evidence="6" id="KW-0663">Pyridoxal phosphate</keyword>
<keyword evidence="4" id="KW-0028">Amino-acid biosynthesis</keyword>
<dbReference type="InterPro" id="IPR015424">
    <property type="entry name" value="PyrdxlP-dep_Trfase"/>
</dbReference>
<sequence length="393" mass="41916">MSSAKKMTAPLWEDVMQLNYGTPEITLVSGKGLLVTDANKKKYLDFLSGIATNILGHAHPAIVKSVSTQVSKLGHVSNFYSHPAGLALAKKLQELTGDNTARIFFCNSGAEANEAALKVSRKTGRTKIVATTGAFHGRTMGALSLTGQESKRAPFRPLLKDIKHVAFGDISAMRKAVSRKTAMVIVEPILGEAGVITPPEGYLKDLRNLCNEHGVLLVLDCVQTGMGRTGNWFGYEHENIRPDVITLAKGIGGGLPLGAMITLGSTTPQFVPGEHGTTFGGNPIAAAAGLAAISVIEKNRLMSQARSFEKRLKIKLSAIRGVKEVRGRGLLIGIAIDGEYAKDLAALLAKNGFLVNAPNFETIRIAPALIVTKVQIDKFIAAFAKAMREVNHG</sequence>
<dbReference type="FunFam" id="3.40.640.10:FF:000004">
    <property type="entry name" value="Acetylornithine aminotransferase"/>
    <property type="match status" value="1"/>
</dbReference>
<evidence type="ECO:0000256" key="5">
    <source>
        <dbReference type="ARBA" id="ARBA00022679"/>
    </source>
</evidence>
<dbReference type="Pfam" id="PF00202">
    <property type="entry name" value="Aminotran_3"/>
    <property type="match status" value="1"/>
</dbReference>
<dbReference type="Gene3D" id="3.40.640.10">
    <property type="entry name" value="Type I PLP-dependent aspartate aminotransferase-like (Major domain)"/>
    <property type="match status" value="1"/>
</dbReference>
<dbReference type="InterPro" id="IPR015422">
    <property type="entry name" value="PyrdxlP-dep_Trfase_small"/>
</dbReference>
<dbReference type="GO" id="GO:0008483">
    <property type="term" value="F:transaminase activity"/>
    <property type="evidence" value="ECO:0007669"/>
    <property type="project" value="UniProtKB-KW"/>
</dbReference>
<dbReference type="InterPro" id="IPR015421">
    <property type="entry name" value="PyrdxlP-dep_Trfase_major"/>
</dbReference>
<dbReference type="GO" id="GO:0030170">
    <property type="term" value="F:pyridoxal phosphate binding"/>
    <property type="evidence" value="ECO:0007669"/>
    <property type="project" value="InterPro"/>
</dbReference>
<gene>
    <name evidence="7" type="ORF">UFOPK1775_00282</name>
</gene>
<dbReference type="NCBIfam" id="NF002874">
    <property type="entry name" value="PRK03244.1"/>
    <property type="match status" value="1"/>
</dbReference>
<comment type="cofactor">
    <cofactor evidence="1">
        <name>pyridoxal 5'-phosphate</name>
        <dbReference type="ChEBI" id="CHEBI:597326"/>
    </cofactor>
</comment>
<dbReference type="EMBL" id="CAEZUB010000017">
    <property type="protein sequence ID" value="CAB4585609.1"/>
    <property type="molecule type" value="Genomic_DNA"/>
</dbReference>
<evidence type="ECO:0000256" key="6">
    <source>
        <dbReference type="ARBA" id="ARBA00022898"/>
    </source>
</evidence>
<evidence type="ECO:0000256" key="2">
    <source>
        <dbReference type="ARBA" id="ARBA00004173"/>
    </source>
</evidence>
<dbReference type="GO" id="GO:0005739">
    <property type="term" value="C:mitochondrion"/>
    <property type="evidence" value="ECO:0007669"/>
    <property type="project" value="UniProtKB-SubCell"/>
</dbReference>
<dbReference type="SUPFAM" id="SSF53383">
    <property type="entry name" value="PLP-dependent transferases"/>
    <property type="match status" value="1"/>
</dbReference>
<proteinExistence type="predicted"/>
<evidence type="ECO:0000256" key="3">
    <source>
        <dbReference type="ARBA" id="ARBA00022576"/>
    </source>
</evidence>
<protein>
    <submittedName>
        <fullName evidence="7">Unannotated protein</fullName>
    </submittedName>
</protein>
<dbReference type="NCBIfam" id="NF002325">
    <property type="entry name" value="PRK01278.1"/>
    <property type="match status" value="1"/>
</dbReference>
<dbReference type="Gene3D" id="3.90.1150.10">
    <property type="entry name" value="Aspartate Aminotransferase, domain 1"/>
    <property type="match status" value="1"/>
</dbReference>
<dbReference type="AlphaFoldDB" id="A0A6J6FD23"/>
<comment type="subcellular location">
    <subcellularLocation>
        <location evidence="2">Mitochondrion</location>
    </subcellularLocation>
</comment>
<organism evidence="7">
    <name type="scientific">freshwater metagenome</name>
    <dbReference type="NCBI Taxonomy" id="449393"/>
    <lineage>
        <taxon>unclassified sequences</taxon>
        <taxon>metagenomes</taxon>
        <taxon>ecological metagenomes</taxon>
    </lineage>
</organism>
<reference evidence="7" key="1">
    <citation type="submission" date="2020-05" db="EMBL/GenBank/DDBJ databases">
        <authorList>
            <person name="Chiriac C."/>
            <person name="Salcher M."/>
            <person name="Ghai R."/>
            <person name="Kavagutti S V."/>
        </authorList>
    </citation>
    <scope>NUCLEOTIDE SEQUENCE</scope>
</reference>
<dbReference type="GO" id="GO:0006526">
    <property type="term" value="P:L-arginine biosynthetic process"/>
    <property type="evidence" value="ECO:0007669"/>
    <property type="project" value="UniProtKB-ARBA"/>
</dbReference>